<dbReference type="Gramene" id="AET6Gv20207800.42">
    <property type="protein sequence ID" value="AET6Gv20207800.42"/>
    <property type="gene ID" value="AET6Gv20207800"/>
</dbReference>
<feature type="region of interest" description="Disordered" evidence="1">
    <location>
        <begin position="44"/>
        <end position="90"/>
    </location>
</feature>
<keyword evidence="3" id="KW-1185">Reference proteome</keyword>
<accession>A0A453N414</accession>
<reference evidence="3" key="2">
    <citation type="journal article" date="2017" name="Nat. Plants">
        <title>The Aegilops tauschii genome reveals multiple impacts of transposons.</title>
        <authorList>
            <person name="Zhao G."/>
            <person name="Zou C."/>
            <person name="Li K."/>
            <person name="Wang K."/>
            <person name="Li T."/>
            <person name="Gao L."/>
            <person name="Zhang X."/>
            <person name="Wang H."/>
            <person name="Yang Z."/>
            <person name="Liu X."/>
            <person name="Jiang W."/>
            <person name="Mao L."/>
            <person name="Kong X."/>
            <person name="Jiao Y."/>
            <person name="Jia J."/>
        </authorList>
    </citation>
    <scope>NUCLEOTIDE SEQUENCE [LARGE SCALE GENOMIC DNA]</scope>
    <source>
        <strain evidence="3">cv. AL8/78</strain>
    </source>
</reference>
<evidence type="ECO:0000256" key="1">
    <source>
        <dbReference type="SAM" id="MobiDB-lite"/>
    </source>
</evidence>
<reference evidence="2" key="5">
    <citation type="journal article" date="2021" name="G3 (Bethesda)">
        <title>Aegilops tauschii genome assembly Aet v5.0 features greater sequence contiguity and improved annotation.</title>
        <authorList>
            <person name="Wang L."/>
            <person name="Zhu T."/>
            <person name="Rodriguez J.C."/>
            <person name="Deal K.R."/>
            <person name="Dubcovsky J."/>
            <person name="McGuire P.E."/>
            <person name="Lux T."/>
            <person name="Spannagl M."/>
            <person name="Mayer K.F.X."/>
            <person name="Baldrich P."/>
            <person name="Meyers B.C."/>
            <person name="Huo N."/>
            <person name="Gu Y.Q."/>
            <person name="Zhou H."/>
            <person name="Devos K.M."/>
            <person name="Bennetzen J.L."/>
            <person name="Unver T."/>
            <person name="Budak H."/>
            <person name="Gulick P.J."/>
            <person name="Galiba G."/>
            <person name="Kalapos B."/>
            <person name="Nelson D.R."/>
            <person name="Li P."/>
            <person name="You F.M."/>
            <person name="Luo M.C."/>
            <person name="Dvorak J."/>
        </authorList>
    </citation>
    <scope>NUCLEOTIDE SEQUENCE [LARGE SCALE GENOMIC DNA]</scope>
    <source>
        <strain evidence="2">cv. AL8/78</strain>
    </source>
</reference>
<dbReference type="Proteomes" id="UP000015105">
    <property type="component" value="Chromosome 6D"/>
</dbReference>
<evidence type="ECO:0000313" key="2">
    <source>
        <dbReference type="EnsemblPlants" id="AET6Gv20207800.42"/>
    </source>
</evidence>
<organism evidence="2 3">
    <name type="scientific">Aegilops tauschii subsp. strangulata</name>
    <name type="common">Goatgrass</name>
    <dbReference type="NCBI Taxonomy" id="200361"/>
    <lineage>
        <taxon>Eukaryota</taxon>
        <taxon>Viridiplantae</taxon>
        <taxon>Streptophyta</taxon>
        <taxon>Embryophyta</taxon>
        <taxon>Tracheophyta</taxon>
        <taxon>Spermatophyta</taxon>
        <taxon>Magnoliopsida</taxon>
        <taxon>Liliopsida</taxon>
        <taxon>Poales</taxon>
        <taxon>Poaceae</taxon>
        <taxon>BOP clade</taxon>
        <taxon>Pooideae</taxon>
        <taxon>Triticodae</taxon>
        <taxon>Triticeae</taxon>
        <taxon>Triticinae</taxon>
        <taxon>Aegilops</taxon>
    </lineage>
</organism>
<evidence type="ECO:0000313" key="3">
    <source>
        <dbReference type="Proteomes" id="UP000015105"/>
    </source>
</evidence>
<dbReference type="AlphaFoldDB" id="A0A453N414"/>
<name>A0A453N414_AEGTS</name>
<feature type="compositionally biased region" description="Polar residues" evidence="1">
    <location>
        <begin position="80"/>
        <end position="90"/>
    </location>
</feature>
<proteinExistence type="predicted"/>
<sequence>LLQFEILNNLQKGQKSFHIETVPPLKLSPPAIYHEKIQKRVSLVGESSRHSVRSGKPQKIWHMKEPKSKKSGNWLPPKSSIFSSDKNQVQ</sequence>
<dbReference type="EnsemblPlants" id="AET6Gv20207800.42">
    <property type="protein sequence ID" value="AET6Gv20207800.42"/>
    <property type="gene ID" value="AET6Gv20207800"/>
</dbReference>
<reference evidence="2" key="4">
    <citation type="submission" date="2019-03" db="UniProtKB">
        <authorList>
            <consortium name="EnsemblPlants"/>
        </authorList>
    </citation>
    <scope>IDENTIFICATION</scope>
</reference>
<protein>
    <submittedName>
        <fullName evidence="2">Uncharacterized protein</fullName>
    </submittedName>
</protein>
<reference evidence="2" key="3">
    <citation type="journal article" date="2017" name="Nature">
        <title>Genome sequence of the progenitor of the wheat D genome Aegilops tauschii.</title>
        <authorList>
            <person name="Luo M.C."/>
            <person name="Gu Y.Q."/>
            <person name="Puiu D."/>
            <person name="Wang H."/>
            <person name="Twardziok S.O."/>
            <person name="Deal K.R."/>
            <person name="Huo N."/>
            <person name="Zhu T."/>
            <person name="Wang L."/>
            <person name="Wang Y."/>
            <person name="McGuire P.E."/>
            <person name="Liu S."/>
            <person name="Long H."/>
            <person name="Ramasamy R.K."/>
            <person name="Rodriguez J.C."/>
            <person name="Van S.L."/>
            <person name="Yuan L."/>
            <person name="Wang Z."/>
            <person name="Xia Z."/>
            <person name="Xiao L."/>
            <person name="Anderson O.D."/>
            <person name="Ouyang S."/>
            <person name="Liang Y."/>
            <person name="Zimin A.V."/>
            <person name="Pertea G."/>
            <person name="Qi P."/>
            <person name="Bennetzen J.L."/>
            <person name="Dai X."/>
            <person name="Dawson M.W."/>
            <person name="Muller H.G."/>
            <person name="Kugler K."/>
            <person name="Rivarola-Duarte L."/>
            <person name="Spannagl M."/>
            <person name="Mayer K.F.X."/>
            <person name="Lu F.H."/>
            <person name="Bevan M.W."/>
            <person name="Leroy P."/>
            <person name="Li P."/>
            <person name="You F.M."/>
            <person name="Sun Q."/>
            <person name="Liu Z."/>
            <person name="Lyons E."/>
            <person name="Wicker T."/>
            <person name="Salzberg S.L."/>
            <person name="Devos K.M."/>
            <person name="Dvorak J."/>
        </authorList>
    </citation>
    <scope>NUCLEOTIDE SEQUENCE [LARGE SCALE GENOMIC DNA]</scope>
    <source>
        <strain evidence="2">cv. AL8/78</strain>
    </source>
</reference>
<reference evidence="3" key="1">
    <citation type="journal article" date="2014" name="Science">
        <title>Ancient hybridizations among the ancestral genomes of bread wheat.</title>
        <authorList>
            <consortium name="International Wheat Genome Sequencing Consortium,"/>
            <person name="Marcussen T."/>
            <person name="Sandve S.R."/>
            <person name="Heier L."/>
            <person name="Spannagl M."/>
            <person name="Pfeifer M."/>
            <person name="Jakobsen K.S."/>
            <person name="Wulff B.B."/>
            <person name="Steuernagel B."/>
            <person name="Mayer K.F."/>
            <person name="Olsen O.A."/>
        </authorList>
    </citation>
    <scope>NUCLEOTIDE SEQUENCE [LARGE SCALE GENOMIC DNA]</scope>
    <source>
        <strain evidence="3">cv. AL8/78</strain>
    </source>
</reference>